<sequence length="249" mass="25182">MVEHVDPEVLALAALGEPVADVARDHLAVCATCAAEVASLSAVVAAGRSAPAAGLLVAPSAVVWDRIRAELELSAGLDPESGRPGEEAEAAPEPALAPVVPLRRRRPWIATAAAAAGLVIGGAAGTWWATGPDRDETTPAVVARAELDPLPGWDASGTASVERAADGSRVLVVTVDGAAKAGDFREVWLLDPDVTQLVSLGILQGSEGRFTVPDGLDLAALPVVDVSEEALDGDPAHSGDSVVRGVLGA</sequence>
<reference evidence="2" key="1">
    <citation type="submission" date="2021-03" db="EMBL/GenBank/DDBJ databases">
        <title>Pengzhenrongella sicca gen. nov., sp. nov., a new member of suborder Micrococcineae isolated from High-Arctic tundra soil.</title>
        <authorList>
            <person name="Peng F."/>
        </authorList>
    </citation>
    <scope>NUCLEOTIDE SEQUENCE</scope>
    <source>
        <strain evidence="2">LRZ-2</strain>
    </source>
</reference>
<gene>
    <name evidence="2" type="ORF">J4E96_18795</name>
</gene>
<dbReference type="EMBL" id="CP071868">
    <property type="protein sequence ID" value="QTE29296.1"/>
    <property type="molecule type" value="Genomic_DNA"/>
</dbReference>
<evidence type="ECO:0000313" key="3">
    <source>
        <dbReference type="Proteomes" id="UP000663937"/>
    </source>
</evidence>
<dbReference type="Pfam" id="PF10099">
    <property type="entry name" value="RskA_C"/>
    <property type="match status" value="1"/>
</dbReference>
<accession>A0A8A4ZFH9</accession>
<evidence type="ECO:0000259" key="1">
    <source>
        <dbReference type="Pfam" id="PF10099"/>
    </source>
</evidence>
<dbReference type="InterPro" id="IPR018764">
    <property type="entry name" value="RskA_C"/>
</dbReference>
<dbReference type="AlphaFoldDB" id="A0A8A4ZFH9"/>
<dbReference type="RefSeq" id="WP_227423567.1">
    <property type="nucleotide sequence ID" value="NZ_CP071868.1"/>
</dbReference>
<dbReference type="GO" id="GO:0005886">
    <property type="term" value="C:plasma membrane"/>
    <property type="evidence" value="ECO:0007669"/>
    <property type="project" value="InterPro"/>
</dbReference>
<dbReference type="KEGG" id="psic:J4E96_18795"/>
<evidence type="ECO:0000313" key="2">
    <source>
        <dbReference type="EMBL" id="QTE29296.1"/>
    </source>
</evidence>
<proteinExistence type="predicted"/>
<name>A0A8A4ZFH9_9MICO</name>
<keyword evidence="3" id="KW-1185">Reference proteome</keyword>
<feature type="domain" description="Anti-sigma K factor RskA C-terminal" evidence="1">
    <location>
        <begin position="109"/>
        <end position="240"/>
    </location>
</feature>
<protein>
    <submittedName>
        <fullName evidence="2">Anti-sigma factor</fullName>
    </submittedName>
</protein>
<dbReference type="Proteomes" id="UP000663937">
    <property type="component" value="Chromosome"/>
</dbReference>
<organism evidence="2 3">
    <name type="scientific">Pengzhenrongella sicca</name>
    <dbReference type="NCBI Taxonomy" id="2819238"/>
    <lineage>
        <taxon>Bacteria</taxon>
        <taxon>Bacillati</taxon>
        <taxon>Actinomycetota</taxon>
        <taxon>Actinomycetes</taxon>
        <taxon>Micrococcales</taxon>
        <taxon>Pengzhenrongella</taxon>
    </lineage>
</organism>